<keyword evidence="3" id="KW-1185">Reference proteome</keyword>
<proteinExistence type="predicted"/>
<gene>
    <name evidence="2" type="ORF">Bmayo_06230</name>
</gene>
<dbReference type="InterPro" id="IPR003459">
    <property type="entry name" value="Borrelia_plasmid_OrfA"/>
</dbReference>
<evidence type="ECO:0000313" key="2">
    <source>
        <dbReference type="EMBL" id="APT00171.1"/>
    </source>
</evidence>
<keyword evidence="1" id="KW-0175">Coiled coil</keyword>
<keyword evidence="2" id="KW-0614">Plasmid</keyword>
<dbReference type="EMBL" id="CP015781">
    <property type="protein sequence ID" value="APT00171.1"/>
    <property type="molecule type" value="Genomic_DNA"/>
</dbReference>
<protein>
    <recommendedName>
        <fullName evidence="4">Borrelia family protein PFam57/62</fullName>
    </recommendedName>
</protein>
<sequence length="316" mass="37840">MYQIKTNEMPFNKVVDRRLKIFWVIQKLSANYFISKKKYSLRNVVSMTNSILGKKGFKKVTKRTIQNDIKIFENLGLIKSHFNPLGKNNGSFTYYTINKTLEKLAKKIISTAYFINKKTKYEKSKNKQLKKIKIIEKSQNYKISYQITSHVLSNNISKNYKNSKDSFRKKNIKKTINFLEKEIKKKSKEINLEEIKKITENITSYKNSLWNLKDFMEELYEYEETKIIKFFKKTLEQKKKKVWFMAKKHKNTDFNELIKEFKIKNKIRRNKKYENEEQISTSNNIKNAIVLMKTLIKEKKDDKENHKAKSKKSNGK</sequence>
<dbReference type="AlphaFoldDB" id="A0AAC9KV59"/>
<dbReference type="RefSeq" id="WP_075552521.1">
    <property type="nucleotide sequence ID" value="NZ_CP015781.1"/>
</dbReference>
<reference evidence="2 3" key="1">
    <citation type="journal article" date="2016" name="PLoS ONE">
        <title>Whole Genome Sequence and Comparative Genomics of the Novel Lyme Borreliosis Causing Pathogen, Borrelia mayonii.</title>
        <authorList>
            <person name="Kingry L.C."/>
            <person name="Batra D."/>
            <person name="Replogle A."/>
            <person name="Rowe L.A."/>
            <person name="Pritt B.S."/>
            <person name="Petersen J.M."/>
        </authorList>
    </citation>
    <scope>NUCLEOTIDE SEQUENCE [LARGE SCALE GENOMIC DNA]</scope>
    <source>
        <strain evidence="2 3">MN14-1420</strain>
    </source>
</reference>
<evidence type="ECO:0000313" key="3">
    <source>
        <dbReference type="Proteomes" id="UP000185516"/>
    </source>
</evidence>
<evidence type="ECO:0008006" key="4">
    <source>
        <dbReference type="Google" id="ProtNLM"/>
    </source>
</evidence>
<accession>A0AAC9KV59</accession>
<geneLocation type="plasmid" evidence="2 3">
    <name>cp26</name>
</geneLocation>
<dbReference type="Proteomes" id="UP000185516">
    <property type="component" value="Plasmid cp26"/>
</dbReference>
<feature type="coiled-coil region" evidence="1">
    <location>
        <begin position="169"/>
        <end position="196"/>
    </location>
</feature>
<evidence type="ECO:0000256" key="1">
    <source>
        <dbReference type="SAM" id="Coils"/>
    </source>
</evidence>
<dbReference type="KEGG" id="bmay:A7X70_04300"/>
<dbReference type="Pfam" id="PF02414">
    <property type="entry name" value="Borrelia_orfA"/>
    <property type="match status" value="1"/>
</dbReference>
<organism evidence="2 3">
    <name type="scientific">Borreliella mayonii</name>
    <dbReference type="NCBI Taxonomy" id="1674146"/>
    <lineage>
        <taxon>Bacteria</taxon>
        <taxon>Pseudomonadati</taxon>
        <taxon>Spirochaetota</taxon>
        <taxon>Spirochaetia</taxon>
        <taxon>Spirochaetales</taxon>
        <taxon>Borreliaceae</taxon>
        <taxon>Borreliella</taxon>
    </lineage>
</organism>
<name>A0AAC9KV59_9SPIR</name>